<dbReference type="EMBL" id="JANRMI010000003">
    <property type="protein sequence ID" value="MDG0816779.1"/>
    <property type="molecule type" value="Genomic_DNA"/>
</dbReference>
<evidence type="ECO:0000313" key="12">
    <source>
        <dbReference type="EMBL" id="MDG0816779.1"/>
    </source>
</evidence>
<keyword evidence="12" id="KW-0282">Flagellum</keyword>
<gene>
    <name evidence="12" type="ORF">NWE73_10415</name>
</gene>
<evidence type="ECO:0000256" key="3">
    <source>
        <dbReference type="ARBA" id="ARBA00008281"/>
    </source>
</evidence>
<comment type="function">
    <text evidence="1 10">Controls the rotational direction of flagella during chemotaxis.</text>
</comment>
<evidence type="ECO:0000256" key="9">
    <source>
        <dbReference type="ARBA" id="ARBA00023136"/>
    </source>
</evidence>
<keyword evidence="8" id="KW-1133">Transmembrane helix</keyword>
<evidence type="ECO:0000256" key="10">
    <source>
        <dbReference type="RuleBase" id="RU364125"/>
    </source>
</evidence>
<feature type="compositionally biased region" description="Basic and acidic residues" evidence="11">
    <location>
        <begin position="1"/>
        <end position="18"/>
    </location>
</feature>
<keyword evidence="13" id="KW-1185">Reference proteome</keyword>
<dbReference type="Pfam" id="PF03748">
    <property type="entry name" value="FliL"/>
    <property type="match status" value="1"/>
</dbReference>
<name>A0ABT6DIV5_9BACT</name>
<feature type="region of interest" description="Disordered" evidence="11">
    <location>
        <begin position="1"/>
        <end position="24"/>
    </location>
</feature>
<keyword evidence="5 10" id="KW-0145">Chemotaxis</keyword>
<evidence type="ECO:0000256" key="2">
    <source>
        <dbReference type="ARBA" id="ARBA00004162"/>
    </source>
</evidence>
<evidence type="ECO:0000313" key="13">
    <source>
        <dbReference type="Proteomes" id="UP001152321"/>
    </source>
</evidence>
<comment type="subcellular location">
    <subcellularLocation>
        <location evidence="2">Cell membrane</location>
        <topology evidence="2">Single-pass membrane protein</topology>
    </subcellularLocation>
</comment>
<evidence type="ECO:0000256" key="7">
    <source>
        <dbReference type="ARBA" id="ARBA00022779"/>
    </source>
</evidence>
<reference evidence="12" key="1">
    <citation type="submission" date="2022-08" db="EMBL/GenBank/DDBJ databases">
        <title>Novel Bdellovibrio Species Isolated from Svalbard: Designation Bdellovibrio svalbardensis.</title>
        <authorList>
            <person name="Mitchell R.J."/>
            <person name="Choi S.Y."/>
        </authorList>
    </citation>
    <scope>NUCLEOTIDE SEQUENCE</scope>
    <source>
        <strain evidence="12">PAP01</strain>
    </source>
</reference>
<comment type="caution">
    <text evidence="12">The sequence shown here is derived from an EMBL/GenBank/DDBJ whole genome shotgun (WGS) entry which is preliminary data.</text>
</comment>
<accession>A0ABT6DIV5</accession>
<evidence type="ECO:0000256" key="1">
    <source>
        <dbReference type="ARBA" id="ARBA00002254"/>
    </source>
</evidence>
<sequence length="324" mass="36738">MTDNETTTKVEEENKDGAPEENSEDLLSLDNLDSILAEEDPEFAKALSEIGPDEEIDVDLSNESLGLEYTLEDEVKLWADKRPKLAKFFPFLPKISYKVKMKRTSLRLSWTKFKEQSIYNIRNAGPLLLGWLKNRIQSMKSSVGEGLAAFSTFSLVKKLAFVGLLGATGASGYVIYKLATHKLLPPDSELFISSLEDWAQAKYQYSSEDQMESFYDSTRTSQSVLELKKFVVNLRRSGTSGPNPMGAFEFYVEGTVSEAVVEIKDRESEIRDLFLRTIEDMTYDQMASAEGKRLLCDRLRKELNKVLTKGKVRRIFFKTAIVKP</sequence>
<evidence type="ECO:0000256" key="6">
    <source>
        <dbReference type="ARBA" id="ARBA00022692"/>
    </source>
</evidence>
<keyword evidence="6" id="KW-0812">Transmembrane</keyword>
<keyword evidence="4 10" id="KW-1003">Cell membrane</keyword>
<evidence type="ECO:0000256" key="5">
    <source>
        <dbReference type="ARBA" id="ARBA00022500"/>
    </source>
</evidence>
<keyword evidence="12" id="KW-0969">Cilium</keyword>
<keyword evidence="9 10" id="KW-0472">Membrane</keyword>
<keyword evidence="12" id="KW-0966">Cell projection</keyword>
<comment type="similarity">
    <text evidence="3 10">Belongs to the FliL family.</text>
</comment>
<evidence type="ECO:0000256" key="11">
    <source>
        <dbReference type="SAM" id="MobiDB-lite"/>
    </source>
</evidence>
<evidence type="ECO:0000256" key="8">
    <source>
        <dbReference type="ARBA" id="ARBA00022989"/>
    </source>
</evidence>
<proteinExistence type="inferred from homology"/>
<protein>
    <recommendedName>
        <fullName evidence="10">Flagellar protein FliL</fullName>
    </recommendedName>
</protein>
<evidence type="ECO:0000256" key="4">
    <source>
        <dbReference type="ARBA" id="ARBA00022475"/>
    </source>
</evidence>
<dbReference type="InterPro" id="IPR005503">
    <property type="entry name" value="FliL"/>
</dbReference>
<dbReference type="RefSeq" id="WP_277578257.1">
    <property type="nucleotide sequence ID" value="NZ_JANRMI010000003.1"/>
</dbReference>
<keyword evidence="7 10" id="KW-0283">Flagellar rotation</keyword>
<organism evidence="12 13">
    <name type="scientific">Bdellovibrio svalbardensis</name>
    <dbReference type="NCBI Taxonomy" id="2972972"/>
    <lineage>
        <taxon>Bacteria</taxon>
        <taxon>Pseudomonadati</taxon>
        <taxon>Bdellovibrionota</taxon>
        <taxon>Bdellovibrionia</taxon>
        <taxon>Bdellovibrionales</taxon>
        <taxon>Pseudobdellovibrionaceae</taxon>
        <taxon>Bdellovibrio</taxon>
    </lineage>
</organism>
<dbReference type="Proteomes" id="UP001152321">
    <property type="component" value="Unassembled WGS sequence"/>
</dbReference>